<gene>
    <name evidence="2" type="ORF">PPACK8108_LOCUS19837</name>
</gene>
<feature type="domain" description="PurT/PurK-like preATP-grasp" evidence="1">
    <location>
        <begin position="152"/>
        <end position="232"/>
    </location>
</feature>
<accession>A0AAV0BHC2</accession>
<name>A0AAV0BHC2_PHAPC</name>
<dbReference type="EMBL" id="CALTRL010005720">
    <property type="protein sequence ID" value="CAH7685337.1"/>
    <property type="molecule type" value="Genomic_DNA"/>
</dbReference>
<dbReference type="AlphaFoldDB" id="A0AAV0BHC2"/>
<dbReference type="Proteomes" id="UP001153365">
    <property type="component" value="Unassembled WGS sequence"/>
</dbReference>
<keyword evidence="3" id="KW-1185">Reference proteome</keyword>
<reference evidence="2" key="1">
    <citation type="submission" date="2022-06" db="EMBL/GenBank/DDBJ databases">
        <authorList>
            <consortium name="SYNGENTA / RWTH Aachen University"/>
        </authorList>
    </citation>
    <scope>NUCLEOTIDE SEQUENCE</scope>
</reference>
<organism evidence="2 3">
    <name type="scientific">Phakopsora pachyrhizi</name>
    <name type="common">Asian soybean rust disease fungus</name>
    <dbReference type="NCBI Taxonomy" id="170000"/>
    <lineage>
        <taxon>Eukaryota</taxon>
        <taxon>Fungi</taxon>
        <taxon>Dikarya</taxon>
        <taxon>Basidiomycota</taxon>
        <taxon>Pucciniomycotina</taxon>
        <taxon>Pucciniomycetes</taxon>
        <taxon>Pucciniales</taxon>
        <taxon>Phakopsoraceae</taxon>
        <taxon>Phakopsora</taxon>
    </lineage>
</organism>
<dbReference type="PANTHER" id="PTHR11609">
    <property type="entry name" value="PURINE BIOSYNTHESIS PROTEIN 6/7, PUR6/7"/>
    <property type="match status" value="1"/>
</dbReference>
<evidence type="ECO:0000313" key="3">
    <source>
        <dbReference type="Proteomes" id="UP001153365"/>
    </source>
</evidence>
<evidence type="ECO:0000259" key="1">
    <source>
        <dbReference type="Pfam" id="PF22660"/>
    </source>
</evidence>
<dbReference type="PANTHER" id="PTHR11609:SF5">
    <property type="entry name" value="PHOSPHORIBOSYLAMINOIMIDAZOLE CARBOXYLASE"/>
    <property type="match status" value="1"/>
</dbReference>
<protein>
    <recommendedName>
        <fullName evidence="1">PurT/PurK-like preATP-grasp domain-containing protein</fullName>
    </recommendedName>
</protein>
<evidence type="ECO:0000313" key="2">
    <source>
        <dbReference type="EMBL" id="CAH7685337.1"/>
    </source>
</evidence>
<proteinExistence type="predicted"/>
<dbReference type="Gene3D" id="3.40.50.20">
    <property type="match status" value="1"/>
</dbReference>
<sequence>MCLSSALKTEVQVKNTDPHPFEGRIHKDTQWLIINNRWMRIKPSDDLGMYGPFDKAVCLKESTIEQQSPLYYAHGSGFGLNLSPSLSLNGQGTMLQIHSPLHLNWIRSASGGTETGLVSKNLYRMDKQVIGVLDELKILPVTALTKGWRPARIMVQEASCLLIPLITLDALGSQASQISNPEVAYAENLGLSHHVGSFNNAESMLQFSRLVDILTVEIEHVDVQALKQLKANSSAGRSKTGLKFLRSRGVAVLDFKEVSQKSSLDISKVEVRRVTECLGFLLILKSRLLAYNG</sequence>
<comment type="caution">
    <text evidence="2">The sequence shown here is derived from an EMBL/GenBank/DDBJ whole genome shotgun (WGS) entry which is preliminary data.</text>
</comment>
<dbReference type="InterPro" id="IPR054350">
    <property type="entry name" value="PurT/PurK_preATP-grasp"/>
</dbReference>
<dbReference type="Pfam" id="PF22660">
    <property type="entry name" value="RS_preATP-grasp-like"/>
    <property type="match status" value="1"/>
</dbReference>